<evidence type="ECO:0000256" key="4">
    <source>
        <dbReference type="HAMAP-Rule" id="MF_01363"/>
    </source>
</evidence>
<dbReference type="InterPro" id="IPR028909">
    <property type="entry name" value="bL21-like"/>
</dbReference>
<reference evidence="6" key="1">
    <citation type="journal article" date="2012" name="Science">
        <title>Fermentation, hydrogen, and sulfur metabolism in multiple uncultivated bacterial phyla.</title>
        <authorList>
            <person name="Wrighton K.C."/>
            <person name="Thomas B.C."/>
            <person name="Sharon I."/>
            <person name="Miller C.S."/>
            <person name="Castelle C.J."/>
            <person name="VerBerkmoes N.C."/>
            <person name="Wilkins M.J."/>
            <person name="Hettich R.L."/>
            <person name="Lipton M.S."/>
            <person name="Williams K.H."/>
            <person name="Long P.E."/>
            <person name="Banfield J.F."/>
        </authorList>
    </citation>
    <scope>NUCLEOTIDE SEQUENCE [LARGE SCALE GENOMIC DNA]</scope>
</reference>
<dbReference type="Pfam" id="PF00829">
    <property type="entry name" value="Ribosomal_L21p"/>
    <property type="match status" value="1"/>
</dbReference>
<comment type="function">
    <text evidence="4 5">This protein binds to 23S rRNA in the presence of protein L20.</text>
</comment>
<keyword evidence="3 4" id="KW-0687">Ribonucleoprotein</keyword>
<proteinExistence type="inferred from homology"/>
<dbReference type="InterPro" id="IPR036164">
    <property type="entry name" value="bL21-like_sf"/>
</dbReference>
<evidence type="ECO:0000256" key="3">
    <source>
        <dbReference type="ARBA" id="ARBA00023274"/>
    </source>
</evidence>
<dbReference type="GO" id="GO:0006412">
    <property type="term" value="P:translation"/>
    <property type="evidence" value="ECO:0007669"/>
    <property type="project" value="UniProtKB-UniRule"/>
</dbReference>
<sequence>MVAVLEIGGNQFIVKKWDIIEVDNQNTEIGSTIKLNPLLVSDEAWKETKVGTPLLSDITVELKVLEDFKDDKVTVFKMKSKKRYSRTKGFRAAKTRLEVLSIA</sequence>
<dbReference type="GO" id="GO:1990904">
    <property type="term" value="C:ribonucleoprotein complex"/>
    <property type="evidence" value="ECO:0007669"/>
    <property type="project" value="UniProtKB-KW"/>
</dbReference>
<comment type="subunit">
    <text evidence="4">Part of the 50S ribosomal subunit. Contacts protein L20.</text>
</comment>
<keyword evidence="4 5" id="KW-0694">RNA-binding</keyword>
<dbReference type="NCBIfam" id="TIGR00061">
    <property type="entry name" value="L21"/>
    <property type="match status" value="1"/>
</dbReference>
<name>K2FXC7_9BACT</name>
<accession>K2FXC7</accession>
<dbReference type="PANTHER" id="PTHR21349:SF0">
    <property type="entry name" value="LARGE RIBOSOMAL SUBUNIT PROTEIN BL21M"/>
    <property type="match status" value="1"/>
</dbReference>
<dbReference type="EMBL" id="AMFJ01000462">
    <property type="protein sequence ID" value="EKE27598.1"/>
    <property type="molecule type" value="Genomic_DNA"/>
</dbReference>
<dbReference type="GO" id="GO:0005840">
    <property type="term" value="C:ribosome"/>
    <property type="evidence" value="ECO:0007669"/>
    <property type="project" value="UniProtKB-KW"/>
</dbReference>
<comment type="similarity">
    <text evidence="1 4 5">Belongs to the bacterial ribosomal protein bL21 family.</text>
</comment>
<dbReference type="PANTHER" id="PTHR21349">
    <property type="entry name" value="50S RIBOSOMAL PROTEIN L21"/>
    <property type="match status" value="1"/>
</dbReference>
<dbReference type="SUPFAM" id="SSF141091">
    <property type="entry name" value="L21p-like"/>
    <property type="match status" value="1"/>
</dbReference>
<evidence type="ECO:0000256" key="1">
    <source>
        <dbReference type="ARBA" id="ARBA00008563"/>
    </source>
</evidence>
<dbReference type="GO" id="GO:0019843">
    <property type="term" value="F:rRNA binding"/>
    <property type="evidence" value="ECO:0007669"/>
    <property type="project" value="UniProtKB-UniRule"/>
</dbReference>
<organism evidence="6">
    <name type="scientific">uncultured bacterium</name>
    <name type="common">gcode 4</name>
    <dbReference type="NCBI Taxonomy" id="1234023"/>
    <lineage>
        <taxon>Bacteria</taxon>
        <taxon>environmental samples</taxon>
    </lineage>
</organism>
<dbReference type="AlphaFoldDB" id="K2FXC7"/>
<evidence type="ECO:0000256" key="5">
    <source>
        <dbReference type="RuleBase" id="RU000562"/>
    </source>
</evidence>
<protein>
    <recommendedName>
        <fullName evidence="4">Large ribosomal subunit protein bL21</fullName>
    </recommendedName>
</protein>
<dbReference type="HAMAP" id="MF_01363">
    <property type="entry name" value="Ribosomal_bL21"/>
    <property type="match status" value="1"/>
</dbReference>
<evidence type="ECO:0000256" key="2">
    <source>
        <dbReference type="ARBA" id="ARBA00022980"/>
    </source>
</evidence>
<keyword evidence="2 4" id="KW-0689">Ribosomal protein</keyword>
<dbReference type="InterPro" id="IPR001787">
    <property type="entry name" value="Ribosomal_bL21"/>
</dbReference>
<gene>
    <name evidence="4" type="primary">rplU</name>
    <name evidence="6" type="ORF">ACD_3C00188G0014</name>
</gene>
<keyword evidence="4 5" id="KW-0699">rRNA-binding</keyword>
<evidence type="ECO:0000313" key="6">
    <source>
        <dbReference type="EMBL" id="EKE27598.1"/>
    </source>
</evidence>
<comment type="caution">
    <text evidence="6">The sequence shown here is derived from an EMBL/GenBank/DDBJ whole genome shotgun (WGS) entry which is preliminary data.</text>
</comment>
<dbReference type="GO" id="GO:0003735">
    <property type="term" value="F:structural constituent of ribosome"/>
    <property type="evidence" value="ECO:0007669"/>
    <property type="project" value="InterPro"/>
</dbReference>
<dbReference type="GO" id="GO:0005737">
    <property type="term" value="C:cytoplasm"/>
    <property type="evidence" value="ECO:0007669"/>
    <property type="project" value="UniProtKB-ARBA"/>
</dbReference>